<dbReference type="EMBL" id="BMIQ01000017">
    <property type="protein sequence ID" value="GGE25157.1"/>
    <property type="molecule type" value="Genomic_DNA"/>
</dbReference>
<dbReference type="RefSeq" id="WP_188913590.1">
    <property type="nucleotide sequence ID" value="NZ_BMIQ01000017.1"/>
</dbReference>
<dbReference type="AlphaFoldDB" id="A0A917EED4"/>
<organism evidence="2 3">
    <name type="scientific">Aureimonas endophytica</name>
    <dbReference type="NCBI Taxonomy" id="2027858"/>
    <lineage>
        <taxon>Bacteria</taxon>
        <taxon>Pseudomonadati</taxon>
        <taxon>Pseudomonadota</taxon>
        <taxon>Alphaproteobacteria</taxon>
        <taxon>Hyphomicrobiales</taxon>
        <taxon>Aurantimonadaceae</taxon>
        <taxon>Aureimonas</taxon>
    </lineage>
</organism>
<name>A0A917EED4_9HYPH</name>
<dbReference type="SUPFAM" id="SSF55729">
    <property type="entry name" value="Acyl-CoA N-acyltransferases (Nat)"/>
    <property type="match status" value="1"/>
</dbReference>
<keyword evidence="3" id="KW-1185">Reference proteome</keyword>
<gene>
    <name evidence="2" type="ORF">GCM10011390_50770</name>
</gene>
<feature type="domain" description="N-acetyltransferase" evidence="1">
    <location>
        <begin position="24"/>
        <end position="182"/>
    </location>
</feature>
<sequence>MTRDLSHWTPRPLPGTTAIAGRFVTAEPITDARRFDELFEAYAADRDGALWRWLPYGPFASREAFHVFAEKTYRGADPLFHALIPAETGRAAGVAALMRLDAANGVAEVGHIALSPALQRRPAATEAQYLLMRRVFDELGYRRYEWKCNDRNEPSKRAAERLGFSFEGLFRQHLVVKGENRDTAWFSIIDSEWPELKAAFEAWLVPENFDGEGRQRRSLGEIRAV</sequence>
<dbReference type="InterPro" id="IPR051908">
    <property type="entry name" value="Ribosomal_N-acetyltransferase"/>
</dbReference>
<dbReference type="Proteomes" id="UP000644699">
    <property type="component" value="Unassembled WGS sequence"/>
</dbReference>
<reference evidence="2" key="1">
    <citation type="journal article" date="2014" name="Int. J. Syst. Evol. Microbiol.">
        <title>Complete genome sequence of Corynebacterium casei LMG S-19264T (=DSM 44701T), isolated from a smear-ripened cheese.</title>
        <authorList>
            <consortium name="US DOE Joint Genome Institute (JGI-PGF)"/>
            <person name="Walter F."/>
            <person name="Albersmeier A."/>
            <person name="Kalinowski J."/>
            <person name="Ruckert C."/>
        </authorList>
    </citation>
    <scope>NUCLEOTIDE SEQUENCE</scope>
    <source>
        <strain evidence="2">CGMCC 1.15367</strain>
    </source>
</reference>
<dbReference type="InterPro" id="IPR016181">
    <property type="entry name" value="Acyl_CoA_acyltransferase"/>
</dbReference>
<dbReference type="Pfam" id="PF13302">
    <property type="entry name" value="Acetyltransf_3"/>
    <property type="match status" value="1"/>
</dbReference>
<evidence type="ECO:0000313" key="2">
    <source>
        <dbReference type="EMBL" id="GGE25157.1"/>
    </source>
</evidence>
<dbReference type="FunFam" id="3.40.630.30:FF:000047">
    <property type="entry name" value="Acetyltransferase, GNAT family"/>
    <property type="match status" value="1"/>
</dbReference>
<dbReference type="PROSITE" id="PS51186">
    <property type="entry name" value="GNAT"/>
    <property type="match status" value="1"/>
</dbReference>
<dbReference type="GO" id="GO:0008999">
    <property type="term" value="F:protein-N-terminal-alanine acetyltransferase activity"/>
    <property type="evidence" value="ECO:0007669"/>
    <property type="project" value="TreeGrafter"/>
</dbReference>
<accession>A0A917EED4</accession>
<dbReference type="PANTHER" id="PTHR43441:SF2">
    <property type="entry name" value="FAMILY ACETYLTRANSFERASE, PUTATIVE (AFU_ORTHOLOGUE AFUA_7G00850)-RELATED"/>
    <property type="match status" value="1"/>
</dbReference>
<evidence type="ECO:0000259" key="1">
    <source>
        <dbReference type="PROSITE" id="PS51186"/>
    </source>
</evidence>
<dbReference type="Gene3D" id="3.40.630.30">
    <property type="match status" value="1"/>
</dbReference>
<proteinExistence type="predicted"/>
<comment type="caution">
    <text evidence="2">The sequence shown here is derived from an EMBL/GenBank/DDBJ whole genome shotgun (WGS) entry which is preliminary data.</text>
</comment>
<dbReference type="InterPro" id="IPR000182">
    <property type="entry name" value="GNAT_dom"/>
</dbReference>
<protein>
    <submittedName>
        <fullName evidence="2">Acetyltransferase GCN5</fullName>
    </submittedName>
</protein>
<dbReference type="PANTHER" id="PTHR43441">
    <property type="entry name" value="RIBOSOMAL-PROTEIN-SERINE ACETYLTRANSFERASE"/>
    <property type="match status" value="1"/>
</dbReference>
<dbReference type="GO" id="GO:1990189">
    <property type="term" value="F:protein N-terminal-serine acetyltransferase activity"/>
    <property type="evidence" value="ECO:0007669"/>
    <property type="project" value="TreeGrafter"/>
</dbReference>
<reference evidence="2" key="2">
    <citation type="submission" date="2020-09" db="EMBL/GenBank/DDBJ databases">
        <authorList>
            <person name="Sun Q."/>
            <person name="Zhou Y."/>
        </authorList>
    </citation>
    <scope>NUCLEOTIDE SEQUENCE</scope>
    <source>
        <strain evidence="2">CGMCC 1.15367</strain>
    </source>
</reference>
<evidence type="ECO:0000313" key="3">
    <source>
        <dbReference type="Proteomes" id="UP000644699"/>
    </source>
</evidence>